<evidence type="ECO:0000313" key="2">
    <source>
        <dbReference type="EMBL" id="AKB51838.1"/>
    </source>
</evidence>
<dbReference type="InterPro" id="IPR011009">
    <property type="entry name" value="Kinase-like_dom_sf"/>
</dbReference>
<evidence type="ECO:0000313" key="3">
    <source>
        <dbReference type="Proteomes" id="UP000033038"/>
    </source>
</evidence>
<dbReference type="Proteomes" id="UP000033038">
    <property type="component" value="Chromosome"/>
</dbReference>
<dbReference type="AlphaFoldDB" id="A0A0E3QN71"/>
<feature type="domain" description="Aminoglycoside phosphotransferase" evidence="1">
    <location>
        <begin position="76"/>
        <end position="268"/>
    </location>
</feature>
<dbReference type="KEGG" id="mbw:MSBRW_2585"/>
<proteinExistence type="predicted"/>
<sequence>MTDIHKASLLATLGNMFANEINDAQYSTEVLQGGTVGDVAKLFGNAETDNGLLPFSIIVKTQRKWDRYGDPDSWRREYDIYKQGLNDELPKVLKLPRCYLLEESEGITQIWMEFIEGKTGNKKLHGNELALAAQKLGELQAEFHLYGERDLPYLRNYPAVRSSFNLWWNRMKSRLSRPIDGFPDELRHILNDYALHANNIFASFDTLPLTLCQGDFHHDNLIFRESAGETDIYLIDWDCAGYGYMGEDAVDVLMEAFVYSSRDISLLPYFKQKIIDGYCEGVRSRGIDFAMCNTLVRDIFALAWGFRIANLYLFYKDELPKKRCIEILQAMLTEENMNV</sequence>
<evidence type="ECO:0000259" key="1">
    <source>
        <dbReference type="Pfam" id="PF01636"/>
    </source>
</evidence>
<dbReference type="GO" id="GO:0016301">
    <property type="term" value="F:kinase activity"/>
    <property type="evidence" value="ECO:0007669"/>
    <property type="project" value="UniProtKB-KW"/>
</dbReference>
<keyword evidence="2" id="KW-0808">Transferase</keyword>
<dbReference type="EMBL" id="CP009526">
    <property type="protein sequence ID" value="AKB51838.1"/>
    <property type="molecule type" value="Genomic_DNA"/>
</dbReference>
<name>A0A0E3QN71_METBA</name>
<dbReference type="PATRIC" id="fig|1434109.4.peg.3367"/>
<dbReference type="RefSeq" id="WP_011307130.1">
    <property type="nucleotide sequence ID" value="NZ_CP009526.1"/>
</dbReference>
<dbReference type="Gene3D" id="3.90.1200.10">
    <property type="match status" value="1"/>
</dbReference>
<dbReference type="InterPro" id="IPR002575">
    <property type="entry name" value="Aminoglycoside_PTrfase"/>
</dbReference>
<organism evidence="2 3">
    <name type="scientific">Methanosarcina barkeri str. Wiesmoor</name>
    <dbReference type="NCBI Taxonomy" id="1434109"/>
    <lineage>
        <taxon>Archaea</taxon>
        <taxon>Methanobacteriati</taxon>
        <taxon>Methanobacteriota</taxon>
        <taxon>Stenosarchaea group</taxon>
        <taxon>Methanomicrobia</taxon>
        <taxon>Methanosarcinales</taxon>
        <taxon>Methanosarcinaceae</taxon>
        <taxon>Methanosarcina</taxon>
    </lineage>
</organism>
<dbReference type="GeneID" id="24824149"/>
<dbReference type="HOGENOM" id="CLU_815963_0_0_2"/>
<reference evidence="2 3" key="1">
    <citation type="submission" date="2014-07" db="EMBL/GenBank/DDBJ databases">
        <title>Methanogenic archaea and the global carbon cycle.</title>
        <authorList>
            <person name="Henriksen J.R."/>
            <person name="Luke J."/>
            <person name="Reinhart S."/>
            <person name="Benedict M.N."/>
            <person name="Youngblut N.D."/>
            <person name="Metcalf M.E."/>
            <person name="Whitaker R.J."/>
            <person name="Metcalf W.W."/>
        </authorList>
    </citation>
    <scope>NUCLEOTIDE SEQUENCE [LARGE SCALE GENOMIC DNA]</scope>
    <source>
        <strain evidence="2 3">Wiesmoor</strain>
    </source>
</reference>
<protein>
    <submittedName>
        <fullName evidence="2">Putative phosphotransferase related to Ser/Thr protein kinase</fullName>
    </submittedName>
</protein>
<accession>A0A0E3QN71</accession>
<dbReference type="SUPFAM" id="SSF56112">
    <property type="entry name" value="Protein kinase-like (PK-like)"/>
    <property type="match status" value="1"/>
</dbReference>
<keyword evidence="2" id="KW-0418">Kinase</keyword>
<gene>
    <name evidence="2" type="ORF">MSBRW_2585</name>
</gene>
<dbReference type="Pfam" id="PF01636">
    <property type="entry name" value="APH"/>
    <property type="match status" value="1"/>
</dbReference>